<evidence type="ECO:0000256" key="8">
    <source>
        <dbReference type="ARBA" id="ARBA00023242"/>
    </source>
</evidence>
<name>A0A158QI91_RODNA</name>
<dbReference type="PROSITE" id="PS51030">
    <property type="entry name" value="NUCLEAR_REC_DBD_2"/>
    <property type="match status" value="2"/>
</dbReference>
<feature type="compositionally biased region" description="Polar residues" evidence="9">
    <location>
        <begin position="778"/>
        <end position="793"/>
    </location>
</feature>
<dbReference type="GO" id="GO:0004879">
    <property type="term" value="F:nuclear receptor activity"/>
    <property type="evidence" value="ECO:0007669"/>
    <property type="project" value="TreeGrafter"/>
</dbReference>
<evidence type="ECO:0000256" key="3">
    <source>
        <dbReference type="ARBA" id="ARBA00022833"/>
    </source>
</evidence>
<evidence type="ECO:0000256" key="7">
    <source>
        <dbReference type="ARBA" id="ARBA00023170"/>
    </source>
</evidence>
<gene>
    <name evidence="12" type="ORF">HNAJ_LOCUS8950</name>
</gene>
<dbReference type="PANTHER" id="PTHR24082">
    <property type="entry name" value="NUCLEAR HORMONE RECEPTOR"/>
    <property type="match status" value="1"/>
</dbReference>
<dbReference type="Gene3D" id="3.30.50.10">
    <property type="entry name" value="Erythroid Transcription Factor GATA-1, subunit A"/>
    <property type="match status" value="2"/>
</dbReference>
<dbReference type="InterPro" id="IPR035500">
    <property type="entry name" value="NHR-like_dom_sf"/>
</dbReference>
<dbReference type="GO" id="GO:0000978">
    <property type="term" value="F:RNA polymerase II cis-regulatory region sequence-specific DNA binding"/>
    <property type="evidence" value="ECO:0007669"/>
    <property type="project" value="TreeGrafter"/>
</dbReference>
<feature type="region of interest" description="Disordered" evidence="9">
    <location>
        <begin position="512"/>
        <end position="553"/>
    </location>
</feature>
<reference evidence="14" key="1">
    <citation type="submission" date="2016-04" db="UniProtKB">
        <authorList>
            <consortium name="WormBaseParasite"/>
        </authorList>
    </citation>
    <scope>IDENTIFICATION</scope>
</reference>
<dbReference type="InterPro" id="IPR013088">
    <property type="entry name" value="Znf_NHR/GATA"/>
</dbReference>
<dbReference type="GO" id="GO:0009755">
    <property type="term" value="P:hormone-mediated signaling pathway"/>
    <property type="evidence" value="ECO:0007669"/>
    <property type="project" value="TreeGrafter"/>
</dbReference>
<dbReference type="GO" id="GO:0000122">
    <property type="term" value="P:negative regulation of transcription by RNA polymerase II"/>
    <property type="evidence" value="ECO:0007669"/>
    <property type="project" value="TreeGrafter"/>
</dbReference>
<dbReference type="PROSITE" id="PS00031">
    <property type="entry name" value="NUCLEAR_REC_DBD_1"/>
    <property type="match status" value="1"/>
</dbReference>
<dbReference type="SUPFAM" id="SSF57716">
    <property type="entry name" value="Glucocorticoid receptor-like (DNA-binding domain)"/>
    <property type="match status" value="2"/>
</dbReference>
<dbReference type="SMART" id="SM00399">
    <property type="entry name" value="ZnF_C4"/>
    <property type="match status" value="2"/>
</dbReference>
<evidence type="ECO:0000256" key="6">
    <source>
        <dbReference type="ARBA" id="ARBA00023163"/>
    </source>
</evidence>
<keyword evidence="3" id="KW-0862">Zinc</keyword>
<dbReference type="PANTHER" id="PTHR24082:SF473">
    <property type="entry name" value="ECDYSONE-INDUCED PROTEIN 75B, ISOFORM B"/>
    <property type="match status" value="1"/>
</dbReference>
<feature type="domain" description="Nuclear receptor" evidence="10">
    <location>
        <begin position="413"/>
        <end position="490"/>
    </location>
</feature>
<feature type="region of interest" description="Disordered" evidence="9">
    <location>
        <begin position="736"/>
        <end position="757"/>
    </location>
</feature>
<dbReference type="Gene3D" id="1.10.565.10">
    <property type="entry name" value="Retinoid X Receptor"/>
    <property type="match status" value="1"/>
</dbReference>
<evidence type="ECO:0000313" key="12">
    <source>
        <dbReference type="EMBL" id="VDO05171.1"/>
    </source>
</evidence>
<dbReference type="OrthoDB" id="5771769at2759"/>
<keyword evidence="1" id="KW-0479">Metal-binding</keyword>
<reference evidence="12 13" key="2">
    <citation type="submission" date="2018-11" db="EMBL/GenBank/DDBJ databases">
        <authorList>
            <consortium name="Pathogen Informatics"/>
        </authorList>
    </citation>
    <scope>NUCLEOTIDE SEQUENCE [LARGE SCALE GENOMIC DNA]</scope>
</reference>
<dbReference type="SMART" id="SM00430">
    <property type="entry name" value="HOLI"/>
    <property type="match status" value="1"/>
</dbReference>
<evidence type="ECO:0000259" key="10">
    <source>
        <dbReference type="PROSITE" id="PS51030"/>
    </source>
</evidence>
<dbReference type="Proteomes" id="UP000278807">
    <property type="component" value="Unassembled WGS sequence"/>
</dbReference>
<dbReference type="Pfam" id="PF00105">
    <property type="entry name" value="zf-C4"/>
    <property type="match status" value="2"/>
</dbReference>
<feature type="compositionally biased region" description="Low complexity" evidence="9">
    <location>
        <begin position="736"/>
        <end position="748"/>
    </location>
</feature>
<dbReference type="SUPFAM" id="SSF48508">
    <property type="entry name" value="Nuclear receptor ligand-binding domain"/>
    <property type="match status" value="1"/>
</dbReference>
<dbReference type="PRINTS" id="PR00047">
    <property type="entry name" value="STROIDFINGER"/>
</dbReference>
<feature type="compositionally biased region" description="Low complexity" evidence="9">
    <location>
        <begin position="539"/>
        <end position="552"/>
    </location>
</feature>
<evidence type="ECO:0000313" key="14">
    <source>
        <dbReference type="WBParaSite" id="HNAJ_0000895401-mRNA-1"/>
    </source>
</evidence>
<keyword evidence="4" id="KW-0805">Transcription regulation</keyword>
<sequence>MKSYRSMSTVSSPHIFQIMDFGDIPSLSAIPLVVKQEIIELEGCSLECPPNVGSSVNQLPLPQTTASIPKPLQTDLEMHLSQAHTSAGYEAAQEFMPSGGHLGDPTQYPLPQPSVTPTHTYFPPPPQSHTTDPYSYTTYSRQYEPGEIKQTSGFQSGGYTTSLYPQQYTPMDTSSNSNQKLMVNPQDVCFDQSGYRQMLGTMMNHLVPAGSQLCQAAKESLRQRVPSMVVGGRSSGSSIPVSRTPKVTNDVTAMKEKTPCAICGDVSAGFHCNAFVCEACKKFFIRSSKNENFAKYSCSKVNACEVSKDTRTHCQRCRFYKCLSIGMVLPGKEYLQESRIIEMDEEEALLDAEFFPLSLSLSLSPLPSLIMSGLSGDKTPSFQYLTSYRKRVINFILFFLTGAAVCPANDISLIPCRVCGAQSSGFHFGAITCEGCKGFFRRTISERDNQRYTCRNGGTCLVTLATRNNCKSCRYRKCLSVGMSKDGSRIGRQPNAVKHMCAIEIERIKSKLSSSASQTTPPPPHSQQTPSNYYEHHQQSQQQHLRSMQQQQANASSLYTQSMKIEEGEILFPPWTPATYHPAYYETTGGHVGLPEITAIKSGINSADHQQQRFAKLAELAGETNVGSGYVAAAAVAVAAAAIDNRSIDNYEGRGAPYSVAGEIGNPRIRGRSDANRTEQSILPSIQGVTSQQQQSSVTSNANTVHLYDNSAAMSSYEQAALSSLIRLAKQVQSANTTNSSNSSNSGSHEGLLAPPQASSAATGLLNENFSPIDSLHTQQQLESVQQPSNLTPIRQIRSSIEEGDSEGESRREGNDASDLPAAGASSSPEDETGKLINRSRMSVDALMLNKNDGGTSVQPIDQSFRLSENRYIGDDYQPVGNLYLNQKSYESDARSQNDTPMEINMPPAISSVSFTSQMSLETFTEYISEAAVHLNGFRQRVTENFFLETNVTPSTIWAHMMAHFEAHAHQVIRFARAIPGFRDLPRADTKFLVQASMYPIVLVQLAREPLQGGDFNFYNFTPRERQHLLDEFPQLNPLAEHFYDLTNFLGPLSLDNTEAALFCSIIFLRGSNQKLQEAEKIYEIYNHAALALQQYITVRYSSDERFTRLIKLLPSLSSMNEAHRVAVRNLRQSRPDLHFLDLFVQMFQLDTGNSQSEGSAVPTIDIGNSGLVNSNE</sequence>
<evidence type="ECO:0000256" key="9">
    <source>
        <dbReference type="SAM" id="MobiDB-lite"/>
    </source>
</evidence>
<feature type="domain" description="NR LBD" evidence="11">
    <location>
        <begin position="920"/>
        <end position="1150"/>
    </location>
</feature>
<dbReference type="InterPro" id="IPR050234">
    <property type="entry name" value="Nuclear_hormone_rcpt_NR1"/>
</dbReference>
<accession>A0A158QI91</accession>
<keyword evidence="6" id="KW-0804">Transcription</keyword>
<dbReference type="WBParaSite" id="HNAJ_0000895401-mRNA-1">
    <property type="protein sequence ID" value="HNAJ_0000895401-mRNA-1"/>
    <property type="gene ID" value="HNAJ_0000895401"/>
</dbReference>
<dbReference type="InterPro" id="IPR000536">
    <property type="entry name" value="Nucl_hrmn_rcpt_lig-bd"/>
</dbReference>
<evidence type="ECO:0000313" key="13">
    <source>
        <dbReference type="Proteomes" id="UP000278807"/>
    </source>
</evidence>
<keyword evidence="8" id="KW-0539">Nucleus</keyword>
<feature type="region of interest" description="Disordered" evidence="9">
    <location>
        <begin position="778"/>
        <end position="837"/>
    </location>
</feature>
<dbReference type="GO" id="GO:0008270">
    <property type="term" value="F:zinc ion binding"/>
    <property type="evidence" value="ECO:0007669"/>
    <property type="project" value="UniProtKB-KW"/>
</dbReference>
<dbReference type="GO" id="GO:0030154">
    <property type="term" value="P:cell differentiation"/>
    <property type="evidence" value="ECO:0007669"/>
    <property type="project" value="TreeGrafter"/>
</dbReference>
<evidence type="ECO:0000259" key="11">
    <source>
        <dbReference type="PROSITE" id="PS51843"/>
    </source>
</evidence>
<keyword evidence="5" id="KW-0238">DNA-binding</keyword>
<dbReference type="STRING" id="102285.A0A158QI91"/>
<dbReference type="EMBL" id="UZAE01012446">
    <property type="protein sequence ID" value="VDO05171.1"/>
    <property type="molecule type" value="Genomic_DNA"/>
</dbReference>
<evidence type="ECO:0000256" key="5">
    <source>
        <dbReference type="ARBA" id="ARBA00023125"/>
    </source>
</evidence>
<dbReference type="InterPro" id="IPR001628">
    <property type="entry name" value="Znf_hrmn_rcpt"/>
</dbReference>
<keyword evidence="7" id="KW-0675">Receptor</keyword>
<organism evidence="14">
    <name type="scientific">Rodentolepis nana</name>
    <name type="common">Dwarf tapeworm</name>
    <name type="synonym">Hymenolepis nana</name>
    <dbReference type="NCBI Taxonomy" id="102285"/>
    <lineage>
        <taxon>Eukaryota</taxon>
        <taxon>Metazoa</taxon>
        <taxon>Spiralia</taxon>
        <taxon>Lophotrochozoa</taxon>
        <taxon>Platyhelminthes</taxon>
        <taxon>Cestoda</taxon>
        <taxon>Eucestoda</taxon>
        <taxon>Cyclophyllidea</taxon>
        <taxon>Hymenolepididae</taxon>
        <taxon>Rodentolepis</taxon>
    </lineage>
</organism>
<keyword evidence="13" id="KW-1185">Reference proteome</keyword>
<feature type="domain" description="Nuclear receptor" evidence="10">
    <location>
        <begin position="257"/>
        <end position="334"/>
    </location>
</feature>
<evidence type="ECO:0000256" key="1">
    <source>
        <dbReference type="ARBA" id="ARBA00022723"/>
    </source>
</evidence>
<evidence type="ECO:0000256" key="2">
    <source>
        <dbReference type="ARBA" id="ARBA00022771"/>
    </source>
</evidence>
<proteinExistence type="predicted"/>
<keyword evidence="2" id="KW-0863">Zinc-finger</keyword>
<evidence type="ECO:0000256" key="4">
    <source>
        <dbReference type="ARBA" id="ARBA00023015"/>
    </source>
</evidence>
<dbReference type="CDD" id="cd07179">
    <property type="entry name" value="2DBD_NR_DBD2"/>
    <property type="match status" value="1"/>
</dbReference>
<feature type="region of interest" description="Disordered" evidence="9">
    <location>
        <begin position="95"/>
        <end position="134"/>
    </location>
</feature>
<dbReference type="Pfam" id="PF00104">
    <property type="entry name" value="Hormone_recep"/>
    <property type="match status" value="1"/>
</dbReference>
<dbReference type="AlphaFoldDB" id="A0A158QI91"/>
<dbReference type="PROSITE" id="PS51843">
    <property type="entry name" value="NR_LBD"/>
    <property type="match status" value="1"/>
</dbReference>
<dbReference type="GO" id="GO:0045944">
    <property type="term" value="P:positive regulation of transcription by RNA polymerase II"/>
    <property type="evidence" value="ECO:0007669"/>
    <property type="project" value="TreeGrafter"/>
</dbReference>
<protein>
    <submittedName>
        <fullName evidence="14">Nuclear receptor domain-containing protein</fullName>
    </submittedName>
</protein>